<dbReference type="Proteomes" id="UP000182085">
    <property type="component" value="Chromosome I"/>
</dbReference>
<dbReference type="RefSeq" id="WP_034138412.1">
    <property type="nucleotide sequence ID" value="NZ_BAAAEG010000001.1"/>
</dbReference>
<gene>
    <name evidence="2" type="ORF">SAMN04490209_1916</name>
</gene>
<evidence type="ECO:0000313" key="2">
    <source>
        <dbReference type="EMBL" id="SDV01987.1"/>
    </source>
</evidence>
<feature type="transmembrane region" description="Helical" evidence="1">
    <location>
        <begin position="183"/>
        <end position="206"/>
    </location>
</feature>
<dbReference type="AlphaFoldDB" id="A0AAE8HCC9"/>
<keyword evidence="1" id="KW-0472">Membrane</keyword>
<dbReference type="EMBL" id="LT629801">
    <property type="protein sequence ID" value="SDV01987.1"/>
    <property type="molecule type" value="Genomic_DNA"/>
</dbReference>
<accession>A0AAE8HCC9</accession>
<feature type="transmembrane region" description="Helical" evidence="1">
    <location>
        <begin position="274"/>
        <end position="293"/>
    </location>
</feature>
<feature type="transmembrane region" description="Helical" evidence="1">
    <location>
        <begin position="155"/>
        <end position="171"/>
    </location>
</feature>
<feature type="transmembrane region" description="Helical" evidence="1">
    <location>
        <begin position="77"/>
        <end position="95"/>
    </location>
</feature>
<keyword evidence="1" id="KW-1133">Transmembrane helix</keyword>
<keyword evidence="1" id="KW-0812">Transmembrane</keyword>
<feature type="transmembrane region" description="Helical" evidence="1">
    <location>
        <begin position="218"/>
        <end position="235"/>
    </location>
</feature>
<keyword evidence="3" id="KW-1185">Reference proteome</keyword>
<evidence type="ECO:0000313" key="3">
    <source>
        <dbReference type="Proteomes" id="UP000182085"/>
    </source>
</evidence>
<feature type="transmembrane region" description="Helical" evidence="1">
    <location>
        <begin position="107"/>
        <end position="124"/>
    </location>
</feature>
<organism evidence="2 3">
    <name type="scientific">Pseudomonas rhodesiae</name>
    <dbReference type="NCBI Taxonomy" id="76760"/>
    <lineage>
        <taxon>Bacteria</taxon>
        <taxon>Pseudomonadati</taxon>
        <taxon>Pseudomonadota</taxon>
        <taxon>Gammaproteobacteria</taxon>
        <taxon>Pseudomonadales</taxon>
        <taxon>Pseudomonadaceae</taxon>
        <taxon>Pseudomonas</taxon>
    </lineage>
</organism>
<feature type="transmembrane region" description="Helical" evidence="1">
    <location>
        <begin position="133"/>
        <end position="149"/>
    </location>
</feature>
<feature type="transmembrane region" description="Helical" evidence="1">
    <location>
        <begin position="12"/>
        <end position="32"/>
    </location>
</feature>
<dbReference type="InterPro" id="IPR037185">
    <property type="entry name" value="EmrE-like"/>
</dbReference>
<protein>
    <submittedName>
        <fullName evidence="2">Chloramphenicol-sensitive protein RarD</fullName>
    </submittedName>
</protein>
<name>A0AAE8HCC9_9PSED</name>
<dbReference type="SUPFAM" id="SSF103481">
    <property type="entry name" value="Multidrug resistance efflux transporter EmrE"/>
    <property type="match status" value="1"/>
</dbReference>
<reference evidence="2 3" key="1">
    <citation type="submission" date="2016-10" db="EMBL/GenBank/DDBJ databases">
        <authorList>
            <person name="Varghese N."/>
            <person name="Submissions S."/>
        </authorList>
    </citation>
    <scope>NUCLEOTIDE SEQUENCE [LARGE SCALE GENOMIC DNA]</scope>
    <source>
        <strain evidence="2 3">BS2777</strain>
    </source>
</reference>
<feature type="transmembrane region" description="Helical" evidence="1">
    <location>
        <begin position="44"/>
        <end position="65"/>
    </location>
</feature>
<proteinExistence type="predicted"/>
<feature type="transmembrane region" description="Helical" evidence="1">
    <location>
        <begin position="242"/>
        <end position="262"/>
    </location>
</feature>
<evidence type="ECO:0000256" key="1">
    <source>
        <dbReference type="SAM" id="Phobius"/>
    </source>
</evidence>
<sequence>MLAKHASRQSYYLAIFFSGIANFLLGASALYWKEFSEVPTVTLVAYRIVLSTIILAALLFIPSNLKKIKKLTKKSITIHFFASFLVAINWGTFIWASINGFVLESGLGYLLAPFISIGLSLLVFNDQISRNKAWSISIALISIIILIFWSENLSHFTYLIIAFTWGSYTYIKKTTILNALSGLFLETFFLSLCLALAVWLLSLPIILPSRLPEGTNQLIWLAGIVSVTPLLMFSFSSGKIPLSLTGLMQFILPLTLLSIGLLFGNPETPNTSQIMIITITSILLILIAYDTLVTRGPDK</sequence>